<evidence type="ECO:0000313" key="1">
    <source>
        <dbReference type="EMBL" id="CAH2017571.1"/>
    </source>
</evidence>
<evidence type="ECO:0000313" key="2">
    <source>
        <dbReference type="Proteomes" id="UP001152888"/>
    </source>
</evidence>
<gene>
    <name evidence="1" type="ORF">ACAOBT_LOCUS36103</name>
</gene>
<sequence length="49" mass="5995">MGKKENRPTLFRYNREKQLNFPSPERRTRKNNNNVKIELYNMLLQIGPF</sequence>
<dbReference type="Proteomes" id="UP001152888">
    <property type="component" value="Unassembled WGS sequence"/>
</dbReference>
<dbReference type="EMBL" id="CAKOFQ010009349">
    <property type="protein sequence ID" value="CAH2017571.1"/>
    <property type="molecule type" value="Genomic_DNA"/>
</dbReference>
<reference evidence="1" key="1">
    <citation type="submission" date="2022-03" db="EMBL/GenBank/DDBJ databases">
        <authorList>
            <person name="Sayadi A."/>
        </authorList>
    </citation>
    <scope>NUCLEOTIDE SEQUENCE</scope>
</reference>
<name>A0A9P0QD70_ACAOB</name>
<proteinExistence type="predicted"/>
<comment type="caution">
    <text evidence="1">The sequence shown here is derived from an EMBL/GenBank/DDBJ whole genome shotgun (WGS) entry which is preliminary data.</text>
</comment>
<protein>
    <submittedName>
        <fullName evidence="1">Uncharacterized protein</fullName>
    </submittedName>
</protein>
<dbReference type="AlphaFoldDB" id="A0A9P0QD70"/>
<accession>A0A9P0QD70</accession>
<organism evidence="1 2">
    <name type="scientific">Acanthoscelides obtectus</name>
    <name type="common">Bean weevil</name>
    <name type="synonym">Bruchus obtectus</name>
    <dbReference type="NCBI Taxonomy" id="200917"/>
    <lineage>
        <taxon>Eukaryota</taxon>
        <taxon>Metazoa</taxon>
        <taxon>Ecdysozoa</taxon>
        <taxon>Arthropoda</taxon>
        <taxon>Hexapoda</taxon>
        <taxon>Insecta</taxon>
        <taxon>Pterygota</taxon>
        <taxon>Neoptera</taxon>
        <taxon>Endopterygota</taxon>
        <taxon>Coleoptera</taxon>
        <taxon>Polyphaga</taxon>
        <taxon>Cucujiformia</taxon>
        <taxon>Chrysomeloidea</taxon>
        <taxon>Chrysomelidae</taxon>
        <taxon>Bruchinae</taxon>
        <taxon>Bruchini</taxon>
        <taxon>Acanthoscelides</taxon>
    </lineage>
</organism>
<keyword evidence="2" id="KW-1185">Reference proteome</keyword>